<accession>A0ABR0WZJ1</accession>
<evidence type="ECO:0000256" key="6">
    <source>
        <dbReference type="ARBA" id="ARBA00023306"/>
    </source>
</evidence>
<gene>
    <name evidence="9" type="ORF">DH2020_014359</name>
</gene>
<evidence type="ECO:0000256" key="7">
    <source>
        <dbReference type="SAM" id="MobiDB-lite"/>
    </source>
</evidence>
<evidence type="ECO:0000313" key="10">
    <source>
        <dbReference type="Proteomes" id="UP001318860"/>
    </source>
</evidence>
<dbReference type="Pfam" id="PF12231">
    <property type="entry name" value="Rif1_N"/>
    <property type="match status" value="1"/>
</dbReference>
<dbReference type="InterPro" id="IPR016024">
    <property type="entry name" value="ARM-type_fold"/>
</dbReference>
<feature type="region of interest" description="Disordered" evidence="7">
    <location>
        <begin position="940"/>
        <end position="964"/>
    </location>
</feature>
<sequence length="989" mass="111100">MADFREQIEEIKALLSSQNKALAYAKLLHLQEISAVESSGVETLTGSCHPIFSSIVVDISDNDEEIAAQALKCLGFMIYHPAIVASIEGDDADVIIESLVKVIATTKIKSVCNLGVWCISVQQFSSSSLDQHFQSLLTAVTHALDNPIGSLSITFEAMQVRQSADCGNGTGDRDEKKEVMFVVVLVECLTETTNLTWFDFFVSCLECAVLEICELDPSTKSLNYEGGGTDLIGINMAVVKLTCSLTEQMRNMSSLWAPPIYRRLVSVNKRDRDMSERCLLKIMPVICPPPITLSKTFSDFDLQVQIASLVAWEGLIDALIEPGLQAGLTNFALGHDAQGTIDNMYNQEPHQLSLKNTIGGHLASGKCPLRHYPINCSPWNLNQLDFFIKMISILVNRHSNATVTPEFRRLASNAAVRLFRSLLETVQKALRCVSISYDEVIDCLNTIFGFLDKMCATSEDDSNYYCPHTCLKFLKVVTERLEPSTLESPLYKVGLAIKCSTKLTHATEVRCSTVPHICFMDFEDRVLPVVYVGTLYFSVVVNSSLRTPEYDSLLQQMEGYLKFLLSSCNPQEVLHAFTCFLYKNTMFNSLHIWVVLVNCLKECLDGKKDQSLMKMETGSIAYSIILHLLLYPFASWSFSPIKLELQIVVEVWKSLYVSVNQASQSVHCDAKSVSEDLCEGREMHWWFFLLCGNVIICVLKQLTWSISSKGRHCIDRDGRKSNIMNSMMLAARFIKLFWANKEKTDPSHLSVASRFLSELVNFVGCIHHKEDVLMLVETTSSPLLDWLSEMHLLDENTNYQLQLLWSEILKGLQLSQPSSKFNSSFLKFQEPLLERTLDHPNPAISEATISFWNSTYGAQNNLEFPKTLVPVLDKLSRIGKINICSRNHYVKDSINSLQRYKVTNTLKKCSKRVEIVGNPLNGSHDFDGIYVGAKRKRSELTEHQKEVRRAQQGRARDCSGHGPGIRTYTTVDFSQGNEESQDSPDLGIC</sequence>
<dbReference type="Proteomes" id="UP001318860">
    <property type="component" value="Unassembled WGS sequence"/>
</dbReference>
<evidence type="ECO:0000256" key="5">
    <source>
        <dbReference type="ARBA" id="ARBA00023242"/>
    </source>
</evidence>
<evidence type="ECO:0000259" key="8">
    <source>
        <dbReference type="Pfam" id="PF12231"/>
    </source>
</evidence>
<organism evidence="9 10">
    <name type="scientific">Rehmannia glutinosa</name>
    <name type="common">Chinese foxglove</name>
    <dbReference type="NCBI Taxonomy" id="99300"/>
    <lineage>
        <taxon>Eukaryota</taxon>
        <taxon>Viridiplantae</taxon>
        <taxon>Streptophyta</taxon>
        <taxon>Embryophyta</taxon>
        <taxon>Tracheophyta</taxon>
        <taxon>Spermatophyta</taxon>
        <taxon>Magnoliopsida</taxon>
        <taxon>eudicotyledons</taxon>
        <taxon>Gunneridae</taxon>
        <taxon>Pentapetalae</taxon>
        <taxon>asterids</taxon>
        <taxon>lamiids</taxon>
        <taxon>Lamiales</taxon>
        <taxon>Orobanchaceae</taxon>
        <taxon>Rehmannieae</taxon>
        <taxon>Rehmannia</taxon>
    </lineage>
</organism>
<keyword evidence="10" id="KW-1185">Reference proteome</keyword>
<evidence type="ECO:0000256" key="4">
    <source>
        <dbReference type="ARBA" id="ARBA00022895"/>
    </source>
</evidence>
<evidence type="ECO:0000256" key="2">
    <source>
        <dbReference type="ARBA" id="ARBA00004574"/>
    </source>
</evidence>
<comment type="subcellular location">
    <subcellularLocation>
        <location evidence="2">Chromosome</location>
        <location evidence="2">Telomere</location>
    </subcellularLocation>
    <subcellularLocation>
        <location evidence="1">Nucleus</location>
    </subcellularLocation>
</comment>
<dbReference type="EMBL" id="JABTTQ020000007">
    <property type="protein sequence ID" value="KAK6151724.1"/>
    <property type="molecule type" value="Genomic_DNA"/>
</dbReference>
<feature type="compositionally biased region" description="Basic and acidic residues" evidence="7">
    <location>
        <begin position="940"/>
        <end position="959"/>
    </location>
</feature>
<keyword evidence="6" id="KW-0131">Cell cycle</keyword>
<feature type="domain" description="Telomere-associated protein Rif1 N-terminal" evidence="8">
    <location>
        <begin position="48"/>
        <end position="160"/>
    </location>
</feature>
<protein>
    <recommendedName>
        <fullName evidence="8">Telomere-associated protein Rif1 N-terminal domain-containing protein</fullName>
    </recommendedName>
</protein>
<evidence type="ECO:0000313" key="9">
    <source>
        <dbReference type="EMBL" id="KAK6151724.1"/>
    </source>
</evidence>
<dbReference type="SUPFAM" id="SSF48371">
    <property type="entry name" value="ARM repeat"/>
    <property type="match status" value="1"/>
</dbReference>
<dbReference type="PANTHER" id="PTHR22928">
    <property type="entry name" value="TELOMERE-ASSOCIATED PROTEIN RIF1"/>
    <property type="match status" value="1"/>
</dbReference>
<keyword evidence="4" id="KW-0779">Telomere</keyword>
<evidence type="ECO:0000256" key="3">
    <source>
        <dbReference type="ARBA" id="ARBA00022454"/>
    </source>
</evidence>
<proteinExistence type="predicted"/>
<keyword evidence="5" id="KW-0539">Nucleus</keyword>
<dbReference type="InterPro" id="IPR022031">
    <property type="entry name" value="Rif1_N"/>
</dbReference>
<dbReference type="PANTHER" id="PTHR22928:SF3">
    <property type="entry name" value="TELOMERE-ASSOCIATED PROTEIN RIF1"/>
    <property type="match status" value="1"/>
</dbReference>
<keyword evidence="3" id="KW-0158">Chromosome</keyword>
<reference evidence="9 10" key="1">
    <citation type="journal article" date="2021" name="Comput. Struct. Biotechnol. J.">
        <title>De novo genome assembly of the potent medicinal plant Rehmannia glutinosa using nanopore technology.</title>
        <authorList>
            <person name="Ma L."/>
            <person name="Dong C."/>
            <person name="Song C."/>
            <person name="Wang X."/>
            <person name="Zheng X."/>
            <person name="Niu Y."/>
            <person name="Chen S."/>
            <person name="Feng W."/>
        </authorList>
    </citation>
    <scope>NUCLEOTIDE SEQUENCE [LARGE SCALE GENOMIC DNA]</scope>
    <source>
        <strain evidence="9">DH-2019</strain>
    </source>
</reference>
<name>A0ABR0WZJ1_REHGL</name>
<comment type="caution">
    <text evidence="9">The sequence shown here is derived from an EMBL/GenBank/DDBJ whole genome shotgun (WGS) entry which is preliminary data.</text>
</comment>
<evidence type="ECO:0000256" key="1">
    <source>
        <dbReference type="ARBA" id="ARBA00004123"/>
    </source>
</evidence>